<dbReference type="EMBL" id="UZAF01020918">
    <property type="protein sequence ID" value="VDO73942.1"/>
    <property type="molecule type" value="Genomic_DNA"/>
</dbReference>
<accession>A0A0N4X3H8</accession>
<keyword evidence="1" id="KW-0472">Membrane</keyword>
<organism evidence="4">
    <name type="scientific">Haemonchus placei</name>
    <name type="common">Barber's pole worm</name>
    <dbReference type="NCBI Taxonomy" id="6290"/>
    <lineage>
        <taxon>Eukaryota</taxon>
        <taxon>Metazoa</taxon>
        <taxon>Ecdysozoa</taxon>
        <taxon>Nematoda</taxon>
        <taxon>Chromadorea</taxon>
        <taxon>Rhabditida</taxon>
        <taxon>Rhabditina</taxon>
        <taxon>Rhabditomorpha</taxon>
        <taxon>Strongyloidea</taxon>
        <taxon>Trichostrongylidae</taxon>
        <taxon>Haemonchus</taxon>
    </lineage>
</organism>
<dbReference type="WBParaSite" id="HPLM_0001892001-mRNA-1">
    <property type="protein sequence ID" value="HPLM_0001892001-mRNA-1"/>
    <property type="gene ID" value="HPLM_0001892001"/>
</dbReference>
<reference evidence="4" key="1">
    <citation type="submission" date="2017-02" db="UniProtKB">
        <authorList>
            <consortium name="WormBaseParasite"/>
        </authorList>
    </citation>
    <scope>IDENTIFICATION</scope>
</reference>
<proteinExistence type="predicted"/>
<sequence length="72" mass="8277">NSTETVTTKTFWPTGGTGNYCATITILIASIYSLSTWVNRFAQLRRRIEYAGYNGPWWRWLITFLICASSFC</sequence>
<evidence type="ECO:0000313" key="2">
    <source>
        <dbReference type="EMBL" id="VDO73942.1"/>
    </source>
</evidence>
<dbReference type="Proteomes" id="UP000268014">
    <property type="component" value="Unassembled WGS sequence"/>
</dbReference>
<evidence type="ECO:0000313" key="3">
    <source>
        <dbReference type="Proteomes" id="UP000268014"/>
    </source>
</evidence>
<protein>
    <submittedName>
        <fullName evidence="4">G_PROTEIN_RECEP_F2_4 domain-containing protein</fullName>
    </submittedName>
</protein>
<keyword evidence="3" id="KW-1185">Reference proteome</keyword>
<gene>
    <name evidence="2" type="ORF">HPLM_LOCUS18912</name>
</gene>
<keyword evidence="1" id="KW-0812">Transmembrane</keyword>
<feature type="transmembrane region" description="Helical" evidence="1">
    <location>
        <begin position="17"/>
        <end position="38"/>
    </location>
</feature>
<reference evidence="2 3" key="2">
    <citation type="submission" date="2018-11" db="EMBL/GenBank/DDBJ databases">
        <authorList>
            <consortium name="Pathogen Informatics"/>
        </authorList>
    </citation>
    <scope>NUCLEOTIDE SEQUENCE [LARGE SCALE GENOMIC DNA]</scope>
    <source>
        <strain evidence="2 3">MHpl1</strain>
    </source>
</reference>
<evidence type="ECO:0000256" key="1">
    <source>
        <dbReference type="SAM" id="Phobius"/>
    </source>
</evidence>
<dbReference type="AlphaFoldDB" id="A0A0N4X3H8"/>
<keyword evidence="1" id="KW-1133">Transmembrane helix</keyword>
<name>A0A0N4X3H8_HAEPC</name>
<evidence type="ECO:0000313" key="4">
    <source>
        <dbReference type="WBParaSite" id="HPLM_0001892001-mRNA-1"/>
    </source>
</evidence>